<dbReference type="InterPro" id="IPR050597">
    <property type="entry name" value="Cytochrome_c_Oxidase_Subunit"/>
</dbReference>
<evidence type="ECO:0000256" key="5">
    <source>
        <dbReference type="ARBA" id="ARBA00022764"/>
    </source>
</evidence>
<keyword evidence="2" id="KW-0813">Transport</keyword>
<organism evidence="12 13">
    <name type="scientific">Stenotrophomonas maltophilia</name>
    <name type="common">Pseudomonas maltophilia</name>
    <name type="synonym">Xanthomonas maltophilia</name>
    <dbReference type="NCBI Taxonomy" id="40324"/>
    <lineage>
        <taxon>Bacteria</taxon>
        <taxon>Pseudomonadati</taxon>
        <taxon>Pseudomonadota</taxon>
        <taxon>Gammaproteobacteria</taxon>
        <taxon>Lysobacterales</taxon>
        <taxon>Lysobacteraceae</taxon>
        <taxon>Stenotrophomonas</taxon>
        <taxon>Stenotrophomonas maltophilia group</taxon>
    </lineage>
</organism>
<evidence type="ECO:0000259" key="11">
    <source>
        <dbReference type="PROSITE" id="PS51007"/>
    </source>
</evidence>
<feature type="binding site" description="axial binding residue" evidence="9">
    <location>
        <position position="178"/>
    </location>
    <ligand>
        <name>heme c</name>
        <dbReference type="ChEBI" id="CHEBI:61717"/>
        <label>2</label>
    </ligand>
    <ligandPart>
        <name>Fe</name>
        <dbReference type="ChEBI" id="CHEBI:18248"/>
    </ligandPart>
</feature>
<evidence type="ECO:0000256" key="4">
    <source>
        <dbReference type="ARBA" id="ARBA00022723"/>
    </source>
</evidence>
<feature type="binding site" description="axial binding residue" evidence="9">
    <location>
        <position position="110"/>
    </location>
    <ligand>
        <name>heme c</name>
        <dbReference type="ChEBI" id="CHEBI:61717"/>
        <label>1</label>
    </ligand>
    <ligandPart>
        <name>Fe</name>
        <dbReference type="ChEBI" id="CHEBI:18248"/>
    </ligandPart>
</feature>
<dbReference type="PANTHER" id="PTHR33751">
    <property type="entry name" value="CBB3-TYPE CYTOCHROME C OXIDASE SUBUNIT FIXP"/>
    <property type="match status" value="1"/>
</dbReference>
<evidence type="ECO:0000256" key="6">
    <source>
        <dbReference type="ARBA" id="ARBA00022982"/>
    </source>
</evidence>
<dbReference type="Proteomes" id="UP000822271">
    <property type="component" value="Unassembled WGS sequence"/>
</dbReference>
<dbReference type="EMBL" id="RAUE01000023">
    <property type="protein sequence ID" value="MBA0312051.1"/>
    <property type="molecule type" value="Genomic_DNA"/>
</dbReference>
<keyword evidence="6" id="KW-0249">Electron transport</keyword>
<feature type="binding site" description="covalent" evidence="8">
    <location>
        <position position="177"/>
    </location>
    <ligand>
        <name>heme c</name>
        <dbReference type="ChEBI" id="CHEBI:61717"/>
        <label>2</label>
    </ligand>
</feature>
<evidence type="ECO:0000256" key="8">
    <source>
        <dbReference type="PIRSR" id="PIRSR000005-1"/>
    </source>
</evidence>
<keyword evidence="3 8" id="KW-0349">Heme</keyword>
<comment type="subcellular location">
    <subcellularLocation>
        <location evidence="1">Periplasm</location>
    </subcellularLocation>
</comment>
<dbReference type="OrthoDB" id="9773456at2"/>
<dbReference type="GO" id="GO:0005506">
    <property type="term" value="F:iron ion binding"/>
    <property type="evidence" value="ECO:0007669"/>
    <property type="project" value="InterPro"/>
</dbReference>
<dbReference type="AlphaFoldDB" id="A0A2J0SXV7"/>
<evidence type="ECO:0000256" key="2">
    <source>
        <dbReference type="ARBA" id="ARBA00022448"/>
    </source>
</evidence>
<keyword evidence="10" id="KW-0732">Signal</keyword>
<evidence type="ECO:0000313" key="13">
    <source>
        <dbReference type="Proteomes" id="UP000822271"/>
    </source>
</evidence>
<proteinExistence type="predicted"/>
<evidence type="ECO:0000256" key="9">
    <source>
        <dbReference type="PIRSR" id="PIRSR000005-2"/>
    </source>
</evidence>
<feature type="binding site" description="covalent" evidence="8">
    <location>
        <position position="174"/>
    </location>
    <ligand>
        <name>heme c</name>
        <dbReference type="ChEBI" id="CHEBI:61717"/>
        <label>2</label>
    </ligand>
</feature>
<keyword evidence="4 9" id="KW-0479">Metal-binding</keyword>
<feature type="binding site" description="covalent" evidence="8">
    <location>
        <position position="67"/>
    </location>
    <ligand>
        <name>heme c</name>
        <dbReference type="ChEBI" id="CHEBI:61717"/>
        <label>1</label>
    </ligand>
</feature>
<feature type="binding site" description="axial binding residue" evidence="9">
    <location>
        <position position="68"/>
    </location>
    <ligand>
        <name>heme c</name>
        <dbReference type="ChEBI" id="CHEBI:61717"/>
        <label>1</label>
    </ligand>
    <ligandPart>
        <name>Fe</name>
        <dbReference type="ChEBI" id="CHEBI:18248"/>
    </ligandPart>
</feature>
<dbReference type="SUPFAM" id="SSF46626">
    <property type="entry name" value="Cytochrome c"/>
    <property type="match status" value="2"/>
</dbReference>
<comment type="PTM">
    <text evidence="8">Binds 2 heme c groups covalently per subunit.</text>
</comment>
<protein>
    <submittedName>
        <fullName evidence="12">Cytochrome c4</fullName>
    </submittedName>
</protein>
<dbReference type="GO" id="GO:0009055">
    <property type="term" value="F:electron transfer activity"/>
    <property type="evidence" value="ECO:0007669"/>
    <property type="project" value="InterPro"/>
</dbReference>
<feature type="domain" description="Cytochrome c" evidence="11">
    <location>
        <begin position="52"/>
        <end position="133"/>
    </location>
</feature>
<feature type="binding site" description="axial binding residue" evidence="9">
    <location>
        <position position="224"/>
    </location>
    <ligand>
        <name>heme c</name>
        <dbReference type="ChEBI" id="CHEBI:61717"/>
        <label>2</label>
    </ligand>
    <ligandPart>
        <name>Fe</name>
        <dbReference type="ChEBI" id="CHEBI:18248"/>
    </ligandPart>
</feature>
<feature type="signal peptide" evidence="10">
    <location>
        <begin position="1"/>
        <end position="24"/>
    </location>
</feature>
<comment type="caution">
    <text evidence="12">The sequence shown here is derived from an EMBL/GenBank/DDBJ whole genome shotgun (WGS) entry which is preliminary data.</text>
</comment>
<evidence type="ECO:0000256" key="7">
    <source>
        <dbReference type="ARBA" id="ARBA00023004"/>
    </source>
</evidence>
<evidence type="ECO:0000256" key="1">
    <source>
        <dbReference type="ARBA" id="ARBA00004418"/>
    </source>
</evidence>
<reference evidence="12" key="2">
    <citation type="journal article" date="2020" name="Front. Microbiol.">
        <title>Genetic Variants of the DSF Quorum Sensing System in Stenotrophomonas maltophilia Influence Virulence and Resistance Phenotypes Among Genotypically Diverse Clinical Isolates.</title>
        <authorList>
            <person name="Yero D."/>
            <person name="Huedo P."/>
            <person name="Conchillo-Sole O."/>
            <person name="Martinez-Servat S."/>
            <person name="Mamat U."/>
            <person name="Coves X."/>
            <person name="Llanas F."/>
            <person name="Roca I."/>
            <person name="Vila J."/>
            <person name="Schaible U.E."/>
            <person name="Daura X."/>
            <person name="Gibert I."/>
        </authorList>
    </citation>
    <scope>NUCLEOTIDE SEQUENCE</scope>
    <source>
        <strain evidence="12">OG156</strain>
    </source>
</reference>
<evidence type="ECO:0000256" key="10">
    <source>
        <dbReference type="SAM" id="SignalP"/>
    </source>
</evidence>
<dbReference type="InterPro" id="IPR009056">
    <property type="entry name" value="Cyt_c-like_dom"/>
</dbReference>
<keyword evidence="5" id="KW-0574">Periplasm</keyword>
<dbReference type="GO" id="GO:0042597">
    <property type="term" value="C:periplasmic space"/>
    <property type="evidence" value="ECO:0007669"/>
    <property type="project" value="UniProtKB-SubCell"/>
</dbReference>
<dbReference type="Gene3D" id="1.10.760.10">
    <property type="entry name" value="Cytochrome c-like domain"/>
    <property type="match status" value="2"/>
</dbReference>
<feature type="domain" description="Cytochrome c" evidence="11">
    <location>
        <begin position="153"/>
        <end position="247"/>
    </location>
</feature>
<dbReference type="InterPro" id="IPR024167">
    <property type="entry name" value="Cytochrome_c4-like"/>
</dbReference>
<name>A0A2J0SXV7_STEMA</name>
<dbReference type="PROSITE" id="PS51007">
    <property type="entry name" value="CYTC"/>
    <property type="match status" value="2"/>
</dbReference>
<dbReference type="InterPro" id="IPR036909">
    <property type="entry name" value="Cyt_c-like_dom_sf"/>
</dbReference>
<sequence>MRHARVLAVSALATAVVVAAAAFAQTTLTPLPDNGPINTASLEVDFSKTHWGDAKAGQTKASACAACHGADGNATVEMYPSIAGQSERYVAQQMALIANGQRSSGAAVAMVPFVQNLTPQDMRDIGAFFATQKATAGIADDTAVTDGPYKGMKFYEIGQQLYRGGDAKRGLPACMACHGPSGAGNPGPAYPHIGGQHASYVARRLQEYQAGQTNETDKAHFQIMATVAQKLSEQEVQALSSYLQGLHNKADDVATAPPSAQPAAAP</sequence>
<dbReference type="GO" id="GO:0020037">
    <property type="term" value="F:heme binding"/>
    <property type="evidence" value="ECO:0007669"/>
    <property type="project" value="InterPro"/>
</dbReference>
<accession>A0A2J0SXV7</accession>
<dbReference type="PANTHER" id="PTHR33751:SF9">
    <property type="entry name" value="CYTOCHROME C4"/>
    <property type="match status" value="1"/>
</dbReference>
<dbReference type="PIRSF" id="PIRSF000005">
    <property type="entry name" value="Cytochrome_c4"/>
    <property type="match status" value="1"/>
</dbReference>
<feature type="binding site" description="covalent" evidence="8">
    <location>
        <position position="64"/>
    </location>
    <ligand>
        <name>heme c</name>
        <dbReference type="ChEBI" id="CHEBI:61717"/>
        <label>1</label>
    </ligand>
</feature>
<feature type="chain" id="PRO_5043156286" evidence="10">
    <location>
        <begin position="25"/>
        <end position="266"/>
    </location>
</feature>
<dbReference type="RefSeq" id="WP_049426753.1">
    <property type="nucleotide sequence ID" value="NZ_CP154630.1"/>
</dbReference>
<evidence type="ECO:0000256" key="3">
    <source>
        <dbReference type="ARBA" id="ARBA00022617"/>
    </source>
</evidence>
<keyword evidence="7 9" id="KW-0408">Iron</keyword>
<gene>
    <name evidence="12" type="ORF">D7Y33_13730</name>
</gene>
<dbReference type="Pfam" id="PF00034">
    <property type="entry name" value="Cytochrom_C"/>
    <property type="match status" value="2"/>
</dbReference>
<reference evidence="12" key="1">
    <citation type="submission" date="2018-09" db="EMBL/GenBank/DDBJ databases">
        <authorList>
            <person name="Groschel M."/>
            <person name="Kohl T."/>
            <person name="Conchillo-Sole O."/>
            <person name="Mamat U."/>
            <person name="Yero D."/>
            <person name="Niemann S."/>
            <person name="Daura X."/>
            <person name="Gibert I."/>
        </authorList>
    </citation>
    <scope>NUCLEOTIDE SEQUENCE</scope>
    <source>
        <strain evidence="12">OG156</strain>
    </source>
</reference>
<evidence type="ECO:0000313" key="12">
    <source>
        <dbReference type="EMBL" id="MBA0312051.1"/>
    </source>
</evidence>